<protein>
    <submittedName>
        <fullName evidence="2">Uncharacterized protein</fullName>
    </submittedName>
</protein>
<reference evidence="2 3" key="1">
    <citation type="journal article" date="2015" name="Genome Biol.">
        <title>Comparative genomics of Steinernema reveals deeply conserved gene regulatory networks.</title>
        <authorList>
            <person name="Dillman A.R."/>
            <person name="Macchietto M."/>
            <person name="Porter C.F."/>
            <person name="Rogers A."/>
            <person name="Williams B."/>
            <person name="Antoshechkin I."/>
            <person name="Lee M.M."/>
            <person name="Goodwin Z."/>
            <person name="Lu X."/>
            <person name="Lewis E.E."/>
            <person name="Goodrich-Blair H."/>
            <person name="Stock S.P."/>
            <person name="Adams B.J."/>
            <person name="Sternberg P.W."/>
            <person name="Mortazavi A."/>
        </authorList>
    </citation>
    <scope>NUCLEOTIDE SEQUENCE [LARGE SCALE GENOMIC DNA]</scope>
    <source>
        <strain evidence="2 3">ALL</strain>
    </source>
</reference>
<proteinExistence type="predicted"/>
<evidence type="ECO:0000313" key="2">
    <source>
        <dbReference type="EMBL" id="TKR62770.1"/>
    </source>
</evidence>
<evidence type="ECO:0000313" key="3">
    <source>
        <dbReference type="Proteomes" id="UP000298663"/>
    </source>
</evidence>
<name>A0A4U5M255_STECR</name>
<comment type="caution">
    <text evidence="2">The sequence shown here is derived from an EMBL/GenBank/DDBJ whole genome shotgun (WGS) entry which is preliminary data.</text>
</comment>
<organism evidence="2 3">
    <name type="scientific">Steinernema carpocapsae</name>
    <name type="common">Entomopathogenic nematode</name>
    <dbReference type="NCBI Taxonomy" id="34508"/>
    <lineage>
        <taxon>Eukaryota</taxon>
        <taxon>Metazoa</taxon>
        <taxon>Ecdysozoa</taxon>
        <taxon>Nematoda</taxon>
        <taxon>Chromadorea</taxon>
        <taxon>Rhabditida</taxon>
        <taxon>Tylenchina</taxon>
        <taxon>Panagrolaimomorpha</taxon>
        <taxon>Strongyloidoidea</taxon>
        <taxon>Steinernematidae</taxon>
        <taxon>Steinernema</taxon>
    </lineage>
</organism>
<feature type="transmembrane region" description="Helical" evidence="1">
    <location>
        <begin position="35"/>
        <end position="54"/>
    </location>
</feature>
<reference evidence="2 3" key="2">
    <citation type="journal article" date="2019" name="G3 (Bethesda)">
        <title>Hybrid Assembly of the Genome of the Entomopathogenic Nematode Steinernema carpocapsae Identifies the X-Chromosome.</title>
        <authorList>
            <person name="Serra L."/>
            <person name="Macchietto M."/>
            <person name="Macias-Munoz A."/>
            <person name="McGill C.J."/>
            <person name="Rodriguez I.M."/>
            <person name="Rodriguez B."/>
            <person name="Murad R."/>
            <person name="Mortazavi A."/>
        </authorList>
    </citation>
    <scope>NUCLEOTIDE SEQUENCE [LARGE SCALE GENOMIC DNA]</scope>
    <source>
        <strain evidence="2 3">ALL</strain>
    </source>
</reference>
<sequence length="74" mass="8158">MLVFSTLYFGGNAPVETYNVTTSFNPIVFNIWNKLTLLIGTTTLVLYCVAGFHLNKKSKFSFTSGGVQATEENT</sequence>
<gene>
    <name evidence="2" type="ORF">L596_026688</name>
</gene>
<accession>A0A4U5M255</accession>
<evidence type="ECO:0000256" key="1">
    <source>
        <dbReference type="SAM" id="Phobius"/>
    </source>
</evidence>
<keyword evidence="1" id="KW-0472">Membrane</keyword>
<keyword evidence="3" id="KW-1185">Reference proteome</keyword>
<keyword evidence="1" id="KW-0812">Transmembrane</keyword>
<dbReference type="AlphaFoldDB" id="A0A4U5M255"/>
<keyword evidence="1" id="KW-1133">Transmembrane helix</keyword>
<dbReference type="Proteomes" id="UP000298663">
    <property type="component" value="Unassembled WGS sequence"/>
</dbReference>
<dbReference type="EMBL" id="AZBU02000010">
    <property type="protein sequence ID" value="TKR62770.1"/>
    <property type="molecule type" value="Genomic_DNA"/>
</dbReference>